<protein>
    <submittedName>
        <fullName evidence="2">Uncharacterized protein</fullName>
    </submittedName>
</protein>
<dbReference type="EMBL" id="AP019537">
    <property type="protein sequence ID" value="BBJ05646.1"/>
    <property type="molecule type" value="Genomic_DNA"/>
</dbReference>
<proteinExistence type="predicted"/>
<reference evidence="2" key="1">
    <citation type="submission" date="2019-03" db="EMBL/GenBank/DDBJ databases">
        <title>Whole genome analysis of nitrate-reducing bacteria Marinobacter hydrocarbonoclasticus YB03.</title>
        <authorList>
            <person name="Azam A.H."/>
            <person name="Yuk S.R."/>
            <person name="Kamarisima K."/>
            <person name="Miyanaga K."/>
            <person name="Tanji Y."/>
        </authorList>
    </citation>
    <scope>NUCLEOTIDE SEQUENCE</scope>
    <source>
        <strain evidence="2">YB03</strain>
    </source>
</reference>
<keyword evidence="1" id="KW-0812">Transmembrane</keyword>
<gene>
    <name evidence="2" type="ORF">YBY_34950</name>
</gene>
<accession>A0A455W7W1</accession>
<feature type="transmembrane region" description="Helical" evidence="1">
    <location>
        <begin position="35"/>
        <end position="53"/>
    </location>
</feature>
<keyword evidence="1" id="KW-0472">Membrane</keyword>
<name>A0A455W7W1_MARNT</name>
<dbReference type="AlphaFoldDB" id="A0A455W7W1"/>
<evidence type="ECO:0000256" key="1">
    <source>
        <dbReference type="SAM" id="Phobius"/>
    </source>
</evidence>
<sequence>MSGSGPWLTRLLAGWVGFLKANKLKGNDIMNTKKSLLAAAIAMSMGISGYAMAQQGGDGWEPVNKSV</sequence>
<evidence type="ECO:0000313" key="2">
    <source>
        <dbReference type="EMBL" id="BBJ05646.1"/>
    </source>
</evidence>
<organism evidence="2">
    <name type="scientific">Marinobacter nauticus</name>
    <name type="common">Marinobacter hydrocarbonoclasticus</name>
    <name type="synonym">Marinobacter aquaeolei</name>
    <dbReference type="NCBI Taxonomy" id="2743"/>
    <lineage>
        <taxon>Bacteria</taxon>
        <taxon>Pseudomonadati</taxon>
        <taxon>Pseudomonadota</taxon>
        <taxon>Gammaproteobacteria</taxon>
        <taxon>Pseudomonadales</taxon>
        <taxon>Marinobacteraceae</taxon>
        <taxon>Marinobacter</taxon>
    </lineage>
</organism>
<keyword evidence="1" id="KW-1133">Transmembrane helix</keyword>